<evidence type="ECO:0000313" key="3">
    <source>
        <dbReference type="Proteomes" id="UP000596938"/>
    </source>
</evidence>
<name>A0ABQ1Y2R2_9MICC</name>
<dbReference type="RefSeq" id="WP_188813809.1">
    <property type="nucleotide sequence ID" value="NZ_BAAAWV010000001.1"/>
</dbReference>
<feature type="compositionally biased region" description="Polar residues" evidence="1">
    <location>
        <begin position="43"/>
        <end position="52"/>
    </location>
</feature>
<keyword evidence="3" id="KW-1185">Reference proteome</keyword>
<evidence type="ECO:0000313" key="2">
    <source>
        <dbReference type="EMBL" id="GGH10417.1"/>
    </source>
</evidence>
<evidence type="ECO:0008006" key="4">
    <source>
        <dbReference type="Google" id="ProtNLM"/>
    </source>
</evidence>
<accession>A0ABQ1Y2R2</accession>
<proteinExistence type="predicted"/>
<comment type="caution">
    <text evidence="2">The sequence shown here is derived from an EMBL/GenBank/DDBJ whole genome shotgun (WGS) entry which is preliminary data.</text>
</comment>
<evidence type="ECO:0000256" key="1">
    <source>
        <dbReference type="SAM" id="MobiDB-lite"/>
    </source>
</evidence>
<dbReference type="EMBL" id="BMKU01000019">
    <property type="protein sequence ID" value="GGH10417.1"/>
    <property type="molecule type" value="Genomic_DNA"/>
</dbReference>
<organism evidence="2 3">
    <name type="scientific">Pseudarthrobacter polychromogenes</name>
    <dbReference type="NCBI Taxonomy" id="1676"/>
    <lineage>
        <taxon>Bacteria</taxon>
        <taxon>Bacillati</taxon>
        <taxon>Actinomycetota</taxon>
        <taxon>Actinomycetes</taxon>
        <taxon>Micrococcales</taxon>
        <taxon>Micrococcaceae</taxon>
        <taxon>Pseudarthrobacter</taxon>
    </lineage>
</organism>
<sequence>MGTFFRSSFLPDEWTVDVIVVRAGGRDSRGNPIAGQEIPLSDCQITPRSTSEPVDRSDLVDSSAVLIRDGFTFLHTDRIRVPAGQLMAGEWSIEGRPGEWPGSSEVALKRA</sequence>
<feature type="region of interest" description="Disordered" evidence="1">
    <location>
        <begin position="30"/>
        <end position="55"/>
    </location>
</feature>
<protein>
    <recommendedName>
        <fullName evidence="4">Head-to-tail stopper</fullName>
    </recommendedName>
</protein>
<dbReference type="Proteomes" id="UP000596938">
    <property type="component" value="Unassembled WGS sequence"/>
</dbReference>
<gene>
    <name evidence="2" type="ORF">GCM10011577_39220</name>
</gene>
<reference evidence="3" key="1">
    <citation type="journal article" date="2019" name="Int. J. Syst. Evol. Microbiol.">
        <title>The Global Catalogue of Microorganisms (GCM) 10K type strain sequencing project: providing services to taxonomists for standard genome sequencing and annotation.</title>
        <authorList>
            <consortium name="The Broad Institute Genomics Platform"/>
            <consortium name="The Broad Institute Genome Sequencing Center for Infectious Disease"/>
            <person name="Wu L."/>
            <person name="Ma J."/>
        </authorList>
    </citation>
    <scope>NUCLEOTIDE SEQUENCE [LARGE SCALE GENOMIC DNA]</scope>
    <source>
        <strain evidence="3">CGMCC 1.1927</strain>
    </source>
</reference>